<dbReference type="AlphaFoldDB" id="F3FK32"/>
<evidence type="ECO:0000313" key="2">
    <source>
        <dbReference type="Proteomes" id="UP000004471"/>
    </source>
</evidence>
<sequence>MSDLSNVLLALPEQFTDPTAGMNLQQLMWWDGLKSGTPVSLAAYEQVPSYRAVVDLFGGSTGPTFANALYKLNKEHAERVRDLLKKHGKKPQRLTQADVTAVFAYGLGKIEEGSAPSTKAALSGLGKDDAWVNSVRCRKSPKQNLRALEQHADHPVLQTISGSPLEVGPLHEGTMAHSLKAVRKHFLNAQMLELIQSQVQAEVAKALRQHDTRLNIIESGEHWHDIARRMRAEGKGPKAIATTTGQPVNTVKSWVRRNLTA</sequence>
<proteinExistence type="predicted"/>
<dbReference type="EMBL" id="AEAH01000791">
    <property type="protein sequence ID" value="EGH30568.1"/>
    <property type="molecule type" value="Genomic_DNA"/>
</dbReference>
<protein>
    <submittedName>
        <fullName evidence="1">RNA polymerase, sigma-24 subunit, ECF subfamily protein</fullName>
    </submittedName>
</protein>
<organism evidence="1 2">
    <name type="scientific">Pseudomonas syringae pv. japonica str. M301072</name>
    <dbReference type="NCBI Taxonomy" id="629262"/>
    <lineage>
        <taxon>Bacteria</taxon>
        <taxon>Pseudomonadati</taxon>
        <taxon>Pseudomonadota</taxon>
        <taxon>Gammaproteobacteria</taxon>
        <taxon>Pseudomonadales</taxon>
        <taxon>Pseudomonadaceae</taxon>
        <taxon>Pseudomonas</taxon>
        <taxon>Pseudomonas syringae</taxon>
    </lineage>
</organism>
<accession>F3FK32</accession>
<gene>
    <name evidence="1" type="ORF">PSYJA_16931</name>
</gene>
<comment type="caution">
    <text evidence="1">The sequence shown here is derived from an EMBL/GenBank/DDBJ whole genome shotgun (WGS) entry which is preliminary data.</text>
</comment>
<name>F3FK32_PSESX</name>
<dbReference type="HOGENOM" id="CLU_1049165_0_0_6"/>
<reference evidence="1 2" key="1">
    <citation type="journal article" date="2011" name="PLoS Pathog.">
        <title>Dynamic evolution of pathogenicity revealed by sequencing and comparative genomics of 19 Pseudomonas syringae isolates.</title>
        <authorList>
            <person name="Baltrus D.A."/>
            <person name="Nishimura M.T."/>
            <person name="Romanchuk A."/>
            <person name="Chang J.H."/>
            <person name="Mukhtar M.S."/>
            <person name="Cherkis K."/>
            <person name="Roach J."/>
            <person name="Grant S.R."/>
            <person name="Jones C.D."/>
            <person name="Dangl J.L."/>
        </authorList>
    </citation>
    <scope>NUCLEOTIDE SEQUENCE [LARGE SCALE GENOMIC DNA]</scope>
    <source>
        <strain evidence="2">M301072PT</strain>
    </source>
</reference>
<evidence type="ECO:0000313" key="1">
    <source>
        <dbReference type="EMBL" id="EGH30568.1"/>
    </source>
</evidence>
<dbReference type="Proteomes" id="UP000004471">
    <property type="component" value="Unassembled WGS sequence"/>
</dbReference>
<dbReference type="PATRIC" id="fig|629262.5.peg.2800"/>